<comment type="caution">
    <text evidence="4">The sequence shown here is derived from an EMBL/GenBank/DDBJ whole genome shotgun (WGS) entry which is preliminary data.</text>
</comment>
<sequence length="80" mass="9007">MSVHLLPCFRDVQIGDTVTVGKCRLLSKMARFNVFKVTKASGTKKVPEVLRLDICPPYSPAPHNKIIFSFQKKKKKADGF</sequence>
<dbReference type="InterPro" id="IPR012340">
    <property type="entry name" value="NA-bd_OB-fold"/>
</dbReference>
<evidence type="ECO:0000256" key="2">
    <source>
        <dbReference type="ARBA" id="ARBA00022980"/>
    </source>
</evidence>
<dbReference type="Gene3D" id="2.40.50.1000">
    <property type="match status" value="1"/>
</dbReference>
<name>A0ABQ9TIK5_SAGOE</name>
<dbReference type="EMBL" id="JASSZA010000022">
    <property type="protein sequence ID" value="KAK2084569.1"/>
    <property type="molecule type" value="Genomic_DNA"/>
</dbReference>
<reference evidence="4 5" key="1">
    <citation type="submission" date="2023-05" db="EMBL/GenBank/DDBJ databases">
        <title>B98-5 Cell Line De Novo Hybrid Assembly: An Optical Mapping Approach.</title>
        <authorList>
            <person name="Kananen K."/>
            <person name="Auerbach J.A."/>
            <person name="Kautto E."/>
            <person name="Blachly J.S."/>
        </authorList>
    </citation>
    <scope>NUCLEOTIDE SEQUENCE [LARGE SCALE GENOMIC DNA]</scope>
    <source>
        <strain evidence="4">B95-8</strain>
        <tissue evidence="4">Cell line</tissue>
    </source>
</reference>
<evidence type="ECO:0008006" key="6">
    <source>
        <dbReference type="Google" id="ProtNLM"/>
    </source>
</evidence>
<dbReference type="PANTHER" id="PTHR10744">
    <property type="entry name" value="40S RIBOSOMAL PROTEIN S11 FAMILY MEMBER"/>
    <property type="match status" value="1"/>
</dbReference>
<dbReference type="Pfam" id="PF00366">
    <property type="entry name" value="Ribosomal_S17"/>
    <property type="match status" value="1"/>
</dbReference>
<keyword evidence="3" id="KW-0687">Ribonucleoprotein</keyword>
<organism evidence="4 5">
    <name type="scientific">Saguinus oedipus</name>
    <name type="common">Cotton-top tamarin</name>
    <name type="synonym">Oedipomidas oedipus</name>
    <dbReference type="NCBI Taxonomy" id="9490"/>
    <lineage>
        <taxon>Eukaryota</taxon>
        <taxon>Metazoa</taxon>
        <taxon>Chordata</taxon>
        <taxon>Craniata</taxon>
        <taxon>Vertebrata</taxon>
        <taxon>Euteleostomi</taxon>
        <taxon>Mammalia</taxon>
        <taxon>Eutheria</taxon>
        <taxon>Euarchontoglires</taxon>
        <taxon>Primates</taxon>
        <taxon>Haplorrhini</taxon>
        <taxon>Platyrrhini</taxon>
        <taxon>Cebidae</taxon>
        <taxon>Callitrichinae</taxon>
        <taxon>Saguinus</taxon>
    </lineage>
</organism>
<evidence type="ECO:0000313" key="4">
    <source>
        <dbReference type="EMBL" id="KAK2084569.1"/>
    </source>
</evidence>
<evidence type="ECO:0000256" key="3">
    <source>
        <dbReference type="ARBA" id="ARBA00023274"/>
    </source>
</evidence>
<accession>A0ABQ9TIK5</accession>
<protein>
    <recommendedName>
        <fullName evidence="6">40S ribosomal protein S11</fullName>
    </recommendedName>
</protein>
<comment type="similarity">
    <text evidence="1">Belongs to the universal ribosomal protein uS17 family.</text>
</comment>
<gene>
    <name evidence="4" type="ORF">P7K49_037602</name>
</gene>
<dbReference type="PANTHER" id="PTHR10744:SF9">
    <property type="entry name" value="40S RIBOSOMAL PROTEIN S11-RELATED"/>
    <property type="match status" value="1"/>
</dbReference>
<dbReference type="SUPFAM" id="SSF50249">
    <property type="entry name" value="Nucleic acid-binding proteins"/>
    <property type="match status" value="1"/>
</dbReference>
<dbReference type="Proteomes" id="UP001266305">
    <property type="component" value="Unassembled WGS sequence"/>
</dbReference>
<dbReference type="InterPro" id="IPR000266">
    <property type="entry name" value="Ribosomal_uS17"/>
</dbReference>
<evidence type="ECO:0000256" key="1">
    <source>
        <dbReference type="ARBA" id="ARBA00010254"/>
    </source>
</evidence>
<keyword evidence="5" id="KW-1185">Reference proteome</keyword>
<evidence type="ECO:0000313" key="5">
    <source>
        <dbReference type="Proteomes" id="UP001266305"/>
    </source>
</evidence>
<keyword evidence="2" id="KW-0689">Ribosomal protein</keyword>
<proteinExistence type="inferred from homology"/>